<protein>
    <submittedName>
        <fullName evidence="2">Uncharacterized protein</fullName>
    </submittedName>
</protein>
<sequence>MAKISFLMKNVVFGYYVGFCCKDNAFKINSCPEKEEKREIKACFFVLFYLFSYLCEVLGWEGE</sequence>
<name>D1W7K7_9BACT</name>
<keyword evidence="1" id="KW-0812">Transmembrane</keyword>
<proteinExistence type="predicted"/>
<organism evidence="2 3">
    <name type="scientific">Hoylesella buccalis ATCC 35310</name>
    <dbReference type="NCBI Taxonomy" id="679190"/>
    <lineage>
        <taxon>Bacteria</taxon>
        <taxon>Pseudomonadati</taxon>
        <taxon>Bacteroidota</taxon>
        <taxon>Bacteroidia</taxon>
        <taxon>Bacteroidales</taxon>
        <taxon>Prevotellaceae</taxon>
        <taxon>Hoylesella</taxon>
    </lineage>
</organism>
<keyword evidence="1" id="KW-1133">Transmembrane helix</keyword>
<dbReference type="Proteomes" id="UP000005283">
    <property type="component" value="Unassembled WGS sequence"/>
</dbReference>
<evidence type="ECO:0000313" key="3">
    <source>
        <dbReference type="Proteomes" id="UP000005283"/>
    </source>
</evidence>
<keyword evidence="3" id="KW-1185">Reference proteome</keyword>
<evidence type="ECO:0000313" key="2">
    <source>
        <dbReference type="EMBL" id="EFA91422.1"/>
    </source>
</evidence>
<comment type="caution">
    <text evidence="2">The sequence shown here is derived from an EMBL/GenBank/DDBJ whole genome shotgun (WGS) entry which is preliminary data.</text>
</comment>
<dbReference type="EMBL" id="ADEG01000087">
    <property type="protein sequence ID" value="EFA91422.1"/>
    <property type="molecule type" value="Genomic_DNA"/>
</dbReference>
<accession>D1W7K7</accession>
<reference evidence="2 3" key="1">
    <citation type="submission" date="2009-12" db="EMBL/GenBank/DDBJ databases">
        <title>Genome Sequence of Prevotella buccalis ATCC 35310.</title>
        <authorList>
            <person name="Durkin A.S."/>
            <person name="Madupu R."/>
            <person name="Torralba M."/>
            <person name="Methe B."/>
            <person name="Sutton G."/>
            <person name="Strausberg R.L."/>
            <person name="Nelson K.E."/>
        </authorList>
    </citation>
    <scope>NUCLEOTIDE SEQUENCE [LARGE SCALE GENOMIC DNA]</scope>
    <source>
        <strain evidence="2 3">ATCC 35310</strain>
    </source>
</reference>
<keyword evidence="1" id="KW-0472">Membrane</keyword>
<gene>
    <name evidence="2" type="ORF">HMPREF0650_1902</name>
</gene>
<feature type="transmembrane region" description="Helical" evidence="1">
    <location>
        <begin position="42"/>
        <end position="60"/>
    </location>
</feature>
<evidence type="ECO:0000256" key="1">
    <source>
        <dbReference type="SAM" id="Phobius"/>
    </source>
</evidence>
<dbReference type="AlphaFoldDB" id="D1W7K7"/>
<dbReference type="STRING" id="679190.HMPREF0650_1902"/>